<feature type="region of interest" description="Disordered" evidence="11">
    <location>
        <begin position="125"/>
        <end position="169"/>
    </location>
</feature>
<proteinExistence type="inferred from homology"/>
<keyword evidence="13" id="KW-1185">Reference proteome</keyword>
<dbReference type="Proteomes" id="UP000007110">
    <property type="component" value="Unassembled WGS sequence"/>
</dbReference>
<feature type="compositionally biased region" description="Basic and acidic residues" evidence="11">
    <location>
        <begin position="125"/>
        <end position="134"/>
    </location>
</feature>
<dbReference type="GO" id="GO:0005814">
    <property type="term" value="C:centriole"/>
    <property type="evidence" value="ECO:0000318"/>
    <property type="project" value="GO_Central"/>
</dbReference>
<reference evidence="12" key="2">
    <citation type="submission" date="2021-01" db="UniProtKB">
        <authorList>
            <consortium name="EnsemblMetazoa"/>
        </authorList>
    </citation>
    <scope>IDENTIFICATION</scope>
</reference>
<evidence type="ECO:0000256" key="4">
    <source>
        <dbReference type="ARBA" id="ARBA00009371"/>
    </source>
</evidence>
<feature type="compositionally biased region" description="Acidic residues" evidence="11">
    <location>
        <begin position="157"/>
        <end position="169"/>
    </location>
</feature>
<evidence type="ECO:0000256" key="8">
    <source>
        <dbReference type="ARBA" id="ARBA00023069"/>
    </source>
</evidence>
<comment type="subcellular location">
    <subcellularLocation>
        <location evidence="2">Cytoplasm</location>
        <location evidence="2">Cytoskeleton</location>
        <location evidence="2">Cilium basal body</location>
    </subcellularLocation>
    <subcellularLocation>
        <location evidence="1">Cytoplasm</location>
        <location evidence="1">Cytoskeleton</location>
        <location evidence="1">Microtubule organizing center</location>
        <location evidence="1">Centrosome</location>
        <location evidence="1">Centriole</location>
    </subcellularLocation>
    <subcellularLocation>
        <location evidence="3">Cytoplasm</location>
        <location evidence="3">Cytoskeleton</location>
        <location evidence="3">Spindle</location>
    </subcellularLocation>
</comment>
<dbReference type="GO" id="GO:0097712">
    <property type="term" value="P:vesicle targeting, trans-Golgi to periciliary membrane compartment"/>
    <property type="evidence" value="ECO:0000318"/>
    <property type="project" value="GO_Central"/>
</dbReference>
<dbReference type="FunCoup" id="A0A7M7RCK7">
    <property type="interactions" value="91"/>
</dbReference>
<evidence type="ECO:0000256" key="5">
    <source>
        <dbReference type="ARBA" id="ARBA00022015"/>
    </source>
</evidence>
<dbReference type="KEGG" id="spu:583656"/>
<keyword evidence="7" id="KW-0970">Cilium biogenesis/degradation</keyword>
<organism evidence="12 13">
    <name type="scientific">Strongylocentrotus purpuratus</name>
    <name type="common">Purple sea urchin</name>
    <dbReference type="NCBI Taxonomy" id="7668"/>
    <lineage>
        <taxon>Eukaryota</taxon>
        <taxon>Metazoa</taxon>
        <taxon>Echinodermata</taxon>
        <taxon>Eleutherozoa</taxon>
        <taxon>Echinozoa</taxon>
        <taxon>Echinoidea</taxon>
        <taxon>Euechinoidea</taxon>
        <taxon>Echinacea</taxon>
        <taxon>Camarodonta</taxon>
        <taxon>Echinidea</taxon>
        <taxon>Strongylocentrotidae</taxon>
        <taxon>Strongylocentrotus</taxon>
    </lineage>
</organism>
<evidence type="ECO:0000256" key="1">
    <source>
        <dbReference type="ARBA" id="ARBA00004114"/>
    </source>
</evidence>
<dbReference type="RefSeq" id="XP_788651.1">
    <property type="nucleotide sequence ID" value="XM_783558.5"/>
</dbReference>
<evidence type="ECO:0000256" key="9">
    <source>
        <dbReference type="ARBA" id="ARBA00023212"/>
    </source>
</evidence>
<evidence type="ECO:0000313" key="13">
    <source>
        <dbReference type="Proteomes" id="UP000007110"/>
    </source>
</evidence>
<accession>A0A7M7RCK7</accession>
<dbReference type="GO" id="GO:0036064">
    <property type="term" value="C:ciliary basal body"/>
    <property type="evidence" value="ECO:0000318"/>
    <property type="project" value="GO_Central"/>
</dbReference>
<evidence type="ECO:0000256" key="11">
    <source>
        <dbReference type="SAM" id="MobiDB-lite"/>
    </source>
</evidence>
<evidence type="ECO:0000256" key="7">
    <source>
        <dbReference type="ARBA" id="ARBA00022794"/>
    </source>
</evidence>
<keyword evidence="9" id="KW-0206">Cytoskeleton</keyword>
<dbReference type="GO" id="GO:0000922">
    <property type="term" value="C:spindle pole"/>
    <property type="evidence" value="ECO:0000318"/>
    <property type="project" value="GO_Central"/>
</dbReference>
<keyword evidence="8" id="KW-0969">Cilium</keyword>
<sequence length="169" mass="19559">MALVPKKCGIRVDPPTLIVTYIDERSGKKRQRSLPLRKFTKQSNIDAAIEDLKVKPKHRELIEQINRRQLEKLLKVIQERQDGRRLDDAIKKVEKEMEVVIDPNENLNTLDDGALSEKKAIMDETFEKNRKKPGDPGFQYEVEIDFEKEGPPIESSGWDDSEEDSDPLF</sequence>
<evidence type="ECO:0000256" key="3">
    <source>
        <dbReference type="ARBA" id="ARBA00004186"/>
    </source>
</evidence>
<dbReference type="GO" id="GO:0034454">
    <property type="term" value="P:microtubule anchoring at centrosome"/>
    <property type="evidence" value="ECO:0000318"/>
    <property type="project" value="GO_Central"/>
</dbReference>
<dbReference type="OrthoDB" id="2163581at2759"/>
<dbReference type="InterPro" id="IPR029412">
    <property type="entry name" value="CEP19"/>
</dbReference>
<dbReference type="GeneID" id="583656"/>
<dbReference type="AlphaFoldDB" id="A0A7M7RCK7"/>
<evidence type="ECO:0000256" key="6">
    <source>
        <dbReference type="ARBA" id="ARBA00022490"/>
    </source>
</evidence>
<dbReference type="GO" id="GO:0005813">
    <property type="term" value="C:centrosome"/>
    <property type="evidence" value="ECO:0000318"/>
    <property type="project" value="GO_Central"/>
</dbReference>
<dbReference type="InParanoid" id="A0A7M7RCK7"/>
<dbReference type="EnsemblMetazoa" id="XM_783558">
    <property type="protein sequence ID" value="XP_788651"/>
    <property type="gene ID" value="LOC583656"/>
</dbReference>
<protein>
    <recommendedName>
        <fullName evidence="5">Centrosomal protein of 19 kDa</fullName>
    </recommendedName>
</protein>
<keyword evidence="6" id="KW-0963">Cytoplasm</keyword>
<keyword evidence="10" id="KW-0966">Cell projection</keyword>
<evidence type="ECO:0000256" key="2">
    <source>
        <dbReference type="ARBA" id="ARBA00004120"/>
    </source>
</evidence>
<comment type="similarity">
    <text evidence="4">Belongs to the CEP19 family.</text>
</comment>
<dbReference type="OMA" id="AKKCGIQ"/>
<evidence type="ECO:0000256" key="10">
    <source>
        <dbReference type="ARBA" id="ARBA00023273"/>
    </source>
</evidence>
<dbReference type="Pfam" id="PF14933">
    <property type="entry name" value="CEP19"/>
    <property type="match status" value="1"/>
</dbReference>
<dbReference type="PANTHER" id="PTHR31539:SF1">
    <property type="entry name" value="CENTROSOMAL PROTEIN OF 19 KDA"/>
    <property type="match status" value="1"/>
</dbReference>
<dbReference type="CTD" id="84984"/>
<reference evidence="13" key="1">
    <citation type="submission" date="2015-02" db="EMBL/GenBank/DDBJ databases">
        <title>Genome sequencing for Strongylocentrotus purpuratus.</title>
        <authorList>
            <person name="Murali S."/>
            <person name="Liu Y."/>
            <person name="Vee V."/>
            <person name="English A."/>
            <person name="Wang M."/>
            <person name="Skinner E."/>
            <person name="Han Y."/>
            <person name="Muzny D.M."/>
            <person name="Worley K.C."/>
            <person name="Gibbs R.A."/>
        </authorList>
    </citation>
    <scope>NUCLEOTIDE SEQUENCE</scope>
</reference>
<evidence type="ECO:0000313" key="12">
    <source>
        <dbReference type="EnsemblMetazoa" id="XP_788651"/>
    </source>
</evidence>
<name>A0A7M7RCK7_STRPU</name>
<dbReference type="PANTHER" id="PTHR31539">
    <property type="entry name" value="CENTROSOMAL PROTEIN OF 19K CEP19"/>
    <property type="match status" value="1"/>
</dbReference>